<name>A0ABX8QPW6_9ACTN</name>
<dbReference type="SUPFAM" id="SSF47413">
    <property type="entry name" value="lambda repressor-like DNA-binding domains"/>
    <property type="match status" value="1"/>
</dbReference>
<sequence>MTADDIPLWSRRLRAAREAKGWDIPETGDLLWRELGKSTRRDSARRMVDNWERGRHKPSGRNLRAICQLLNLDPRDLFDGEDGPARTPPEDDAAQLLITLKADALDLATWAERTNVGDTTINYLASATRRLAQEYLSRPPAPLLAEAAELYRRVADLLRGGRQHLQQTRDLHVIAGQLLAFLSWASSDLGEADAAEAYATAGWVMAEQADHDALRAMLLTAQSKNAFWEGRYRLAAELAQRGQRYAPATEARVLLACQEGDARQALGELASAQEAQRAAAAARDAITAEVEVGGLWACGRARQANYAVGVCLAGRDTAGALAGVAEAREAYAAGELWAYGTWAQLCLGAGIAYILQGDLDDALGELAPILALPEEQRLATLASRFGEVDQHLAHRRFSGSRAVLELREQITEYRAGALTAKAIMKGDQ</sequence>
<evidence type="ECO:0000313" key="3">
    <source>
        <dbReference type="Proteomes" id="UP001049518"/>
    </source>
</evidence>
<organism evidence="2 3">
    <name type="scientific">Actinomadura graeca</name>
    <dbReference type="NCBI Taxonomy" id="2750812"/>
    <lineage>
        <taxon>Bacteria</taxon>
        <taxon>Bacillati</taxon>
        <taxon>Actinomycetota</taxon>
        <taxon>Actinomycetes</taxon>
        <taxon>Streptosporangiales</taxon>
        <taxon>Thermomonosporaceae</taxon>
        <taxon>Actinomadura</taxon>
    </lineage>
</organism>
<dbReference type="EMBL" id="CP059572">
    <property type="protein sequence ID" value="QXJ20655.1"/>
    <property type="molecule type" value="Genomic_DNA"/>
</dbReference>
<keyword evidence="3" id="KW-1185">Reference proteome</keyword>
<dbReference type="CDD" id="cd00093">
    <property type="entry name" value="HTH_XRE"/>
    <property type="match status" value="1"/>
</dbReference>
<gene>
    <name evidence="2" type="ORF">AGRA3207_001407</name>
</gene>
<dbReference type="RefSeq" id="WP_231333745.1">
    <property type="nucleotide sequence ID" value="NZ_CP059572.1"/>
</dbReference>
<dbReference type="Gene3D" id="1.10.260.40">
    <property type="entry name" value="lambda repressor-like DNA-binding domains"/>
    <property type="match status" value="1"/>
</dbReference>
<dbReference type="InterPro" id="IPR001387">
    <property type="entry name" value="Cro/C1-type_HTH"/>
</dbReference>
<proteinExistence type="predicted"/>
<protein>
    <submittedName>
        <fullName evidence="2">Helix-turn-helix transcriptional regulator</fullName>
    </submittedName>
</protein>
<dbReference type="InterPro" id="IPR010982">
    <property type="entry name" value="Lambda_DNA-bd_dom_sf"/>
</dbReference>
<dbReference type="SMART" id="SM00530">
    <property type="entry name" value="HTH_XRE"/>
    <property type="match status" value="1"/>
</dbReference>
<evidence type="ECO:0000313" key="2">
    <source>
        <dbReference type="EMBL" id="QXJ20655.1"/>
    </source>
</evidence>
<feature type="domain" description="HTH cro/C1-type" evidence="1">
    <location>
        <begin position="45"/>
        <end position="77"/>
    </location>
</feature>
<reference evidence="2" key="1">
    <citation type="submission" date="2020-07" db="EMBL/GenBank/DDBJ databases">
        <authorList>
            <person name="Tarantini F.S."/>
            <person name="Hong K.W."/>
            <person name="Chan K.G."/>
        </authorList>
    </citation>
    <scope>NUCLEOTIDE SEQUENCE</scope>
    <source>
        <strain evidence="2">32-07</strain>
    </source>
</reference>
<accession>A0ABX8QPW6</accession>
<dbReference type="Proteomes" id="UP001049518">
    <property type="component" value="Chromosome"/>
</dbReference>
<evidence type="ECO:0000259" key="1">
    <source>
        <dbReference type="PROSITE" id="PS50943"/>
    </source>
</evidence>
<dbReference type="PROSITE" id="PS50943">
    <property type="entry name" value="HTH_CROC1"/>
    <property type="match status" value="1"/>
</dbReference>